<organism evidence="2 3">
    <name type="scientific">Dysosmobacter acutus</name>
    <dbReference type="NCBI Taxonomy" id="2841504"/>
    <lineage>
        <taxon>Bacteria</taxon>
        <taxon>Bacillati</taxon>
        <taxon>Bacillota</taxon>
        <taxon>Clostridia</taxon>
        <taxon>Eubacteriales</taxon>
        <taxon>Oscillospiraceae</taxon>
        <taxon>Dysosmobacter</taxon>
    </lineage>
</organism>
<evidence type="ECO:0000256" key="1">
    <source>
        <dbReference type="SAM" id="Phobius"/>
    </source>
</evidence>
<keyword evidence="1" id="KW-1133">Transmembrane helix</keyword>
<accession>A0ABS6F5S4</accession>
<sequence>MARDKNFFMVNPPFFNVFINSSKEHADQKPPPDVGFLHPRSEAAGPLYQGLSVLTTRAPAALSIFCFAIIVLYDVVQFMLDDFIRNVNLFWTENCRLFAIPPF</sequence>
<protein>
    <submittedName>
        <fullName evidence="2">Uncharacterized protein</fullName>
    </submittedName>
</protein>
<reference evidence="2 3" key="1">
    <citation type="submission" date="2021-06" db="EMBL/GenBank/DDBJ databases">
        <authorList>
            <person name="Sun Q."/>
            <person name="Li D."/>
        </authorList>
    </citation>
    <scope>NUCLEOTIDE SEQUENCE [LARGE SCALE GENOMIC DNA]</scope>
    <source>
        <strain evidence="2 3">MSJ-2</strain>
    </source>
</reference>
<keyword evidence="1" id="KW-0812">Transmembrane</keyword>
<proteinExistence type="predicted"/>
<gene>
    <name evidence="2" type="ORF">KQI82_01655</name>
</gene>
<evidence type="ECO:0000313" key="3">
    <source>
        <dbReference type="Proteomes" id="UP000787672"/>
    </source>
</evidence>
<keyword evidence="1" id="KW-0472">Membrane</keyword>
<keyword evidence="3" id="KW-1185">Reference proteome</keyword>
<name>A0ABS6F5S4_9FIRM</name>
<feature type="transmembrane region" description="Helical" evidence="1">
    <location>
        <begin position="58"/>
        <end position="76"/>
    </location>
</feature>
<evidence type="ECO:0000313" key="2">
    <source>
        <dbReference type="EMBL" id="MBU5625639.1"/>
    </source>
</evidence>
<dbReference type="RefSeq" id="WP_216557803.1">
    <property type="nucleotide sequence ID" value="NZ_JAHLQN010000001.1"/>
</dbReference>
<dbReference type="EMBL" id="JAHLQN010000001">
    <property type="protein sequence ID" value="MBU5625639.1"/>
    <property type="molecule type" value="Genomic_DNA"/>
</dbReference>
<comment type="caution">
    <text evidence="2">The sequence shown here is derived from an EMBL/GenBank/DDBJ whole genome shotgun (WGS) entry which is preliminary data.</text>
</comment>
<dbReference type="Proteomes" id="UP000787672">
    <property type="component" value="Unassembled WGS sequence"/>
</dbReference>